<protein>
    <recommendedName>
        <fullName evidence="4">Velvet domain-containing protein</fullName>
    </recommendedName>
</protein>
<sequence>MATYTHEPFGPAPYQRSATLLLPSSLGQKPPRRPRAKVQIRSDPTIPPFPYKLIIIRNDGPDQTDWTNAHVSTFDLCEEPVQQSNRPSSVFQLLSCAAGTLRFIESVIESVNEAPEVRSSAYRYCLHSLDTGAWVNSLLICQALVLKLGKSEVLEDTDSDAGPVTPATKSDAPSPIEYQAPTPLPGYSRRRVGPETDPSSALYGGD</sequence>
<evidence type="ECO:0000256" key="1">
    <source>
        <dbReference type="SAM" id="MobiDB-lite"/>
    </source>
</evidence>
<reference evidence="2 3" key="1">
    <citation type="submission" date="2023-08" db="EMBL/GenBank/DDBJ databases">
        <authorList>
            <person name="Palmer J.M."/>
        </authorList>
    </citation>
    <scope>NUCLEOTIDE SEQUENCE [LARGE SCALE GENOMIC DNA]</scope>
    <source>
        <strain evidence="2 3">TWF481</strain>
    </source>
</reference>
<comment type="caution">
    <text evidence="2">The sequence shown here is derived from an EMBL/GenBank/DDBJ whole genome shotgun (WGS) entry which is preliminary data.</text>
</comment>
<dbReference type="AlphaFoldDB" id="A0AAV9WMK6"/>
<dbReference type="EMBL" id="JAVHJL010000001">
    <property type="protein sequence ID" value="KAK6511204.1"/>
    <property type="molecule type" value="Genomic_DNA"/>
</dbReference>
<gene>
    <name evidence="2" type="ORF">TWF481_000125</name>
</gene>
<name>A0AAV9WMK6_9PEZI</name>
<proteinExistence type="predicted"/>
<evidence type="ECO:0000313" key="3">
    <source>
        <dbReference type="Proteomes" id="UP001370758"/>
    </source>
</evidence>
<evidence type="ECO:0008006" key="4">
    <source>
        <dbReference type="Google" id="ProtNLM"/>
    </source>
</evidence>
<feature type="region of interest" description="Disordered" evidence="1">
    <location>
        <begin position="155"/>
        <end position="206"/>
    </location>
</feature>
<accession>A0AAV9WMK6</accession>
<feature type="region of interest" description="Disordered" evidence="1">
    <location>
        <begin position="1"/>
        <end position="38"/>
    </location>
</feature>
<keyword evidence="3" id="KW-1185">Reference proteome</keyword>
<evidence type="ECO:0000313" key="2">
    <source>
        <dbReference type="EMBL" id="KAK6511204.1"/>
    </source>
</evidence>
<organism evidence="2 3">
    <name type="scientific">Arthrobotrys musiformis</name>
    <dbReference type="NCBI Taxonomy" id="47236"/>
    <lineage>
        <taxon>Eukaryota</taxon>
        <taxon>Fungi</taxon>
        <taxon>Dikarya</taxon>
        <taxon>Ascomycota</taxon>
        <taxon>Pezizomycotina</taxon>
        <taxon>Orbiliomycetes</taxon>
        <taxon>Orbiliales</taxon>
        <taxon>Orbiliaceae</taxon>
        <taxon>Arthrobotrys</taxon>
    </lineage>
</organism>
<dbReference type="Proteomes" id="UP001370758">
    <property type="component" value="Unassembled WGS sequence"/>
</dbReference>